<name>A0A372LCR1_9BACI</name>
<feature type="transmembrane region" description="Helical" evidence="1">
    <location>
        <begin position="12"/>
        <end position="34"/>
    </location>
</feature>
<dbReference type="InterPro" id="IPR035289">
    <property type="entry name" value="DUF5366"/>
</dbReference>
<evidence type="ECO:0000313" key="3">
    <source>
        <dbReference type="Proteomes" id="UP000262939"/>
    </source>
</evidence>
<reference evidence="2 3" key="1">
    <citation type="submission" date="2018-08" db="EMBL/GenBank/DDBJ databases">
        <title>Bacillus chawlae sp. nov., Bacillus glennii sp. nov., and Bacillus saganii sp. nov. Isolated from the Vehicle Assembly Building at Kennedy Space Center where the Viking Spacecraft were Assembled.</title>
        <authorList>
            <person name="Seuylemezian A."/>
            <person name="Vaishampayan P."/>
        </authorList>
    </citation>
    <scope>NUCLEOTIDE SEQUENCE [LARGE SCALE GENOMIC DNA]</scope>
    <source>
        <strain evidence="2 3">V44-8</strain>
    </source>
</reference>
<dbReference type="EMBL" id="QVTD01000005">
    <property type="protein sequence ID" value="RFU63757.1"/>
    <property type="molecule type" value="Genomic_DNA"/>
</dbReference>
<feature type="transmembrane region" description="Helical" evidence="1">
    <location>
        <begin position="98"/>
        <end position="114"/>
    </location>
</feature>
<keyword evidence="3" id="KW-1185">Reference proteome</keyword>
<evidence type="ECO:0000256" key="1">
    <source>
        <dbReference type="SAM" id="Phobius"/>
    </source>
</evidence>
<dbReference type="Proteomes" id="UP000262939">
    <property type="component" value="Unassembled WGS sequence"/>
</dbReference>
<dbReference type="RefSeq" id="WP_117322396.1">
    <property type="nucleotide sequence ID" value="NZ_QVTD01000005.1"/>
</dbReference>
<organism evidence="2 3">
    <name type="scientific">Peribacillus glennii</name>
    <dbReference type="NCBI Taxonomy" id="2303991"/>
    <lineage>
        <taxon>Bacteria</taxon>
        <taxon>Bacillati</taxon>
        <taxon>Bacillota</taxon>
        <taxon>Bacilli</taxon>
        <taxon>Bacillales</taxon>
        <taxon>Bacillaceae</taxon>
        <taxon>Peribacillus</taxon>
    </lineage>
</organism>
<dbReference type="Pfam" id="PF17328">
    <property type="entry name" value="DUF5366"/>
    <property type="match status" value="1"/>
</dbReference>
<protein>
    <recommendedName>
        <fullName evidence="4">YufK family protein</fullName>
    </recommendedName>
</protein>
<feature type="transmembrane region" description="Helical" evidence="1">
    <location>
        <begin position="54"/>
        <end position="86"/>
    </location>
</feature>
<gene>
    <name evidence="2" type="ORF">D0466_09815</name>
</gene>
<keyword evidence="1" id="KW-0812">Transmembrane</keyword>
<sequence>MKNTYLFGYFPLISIMLFSLSFAIYGEMQALVLLKNIGIFDGMLEFFSETGIKLSLLIVLFLVCFMLFAALKLISDTVTLLALLFFSKDSEGNDLKNIRLGAMIFFVGGAVSLISVNSIIGLGAIFLGTTIIAFVQLVYKISPSLTTSGLIGFIFFYTFIWSAMVLVVAYSSIKLYNSIMASLPL</sequence>
<keyword evidence="1" id="KW-1133">Transmembrane helix</keyword>
<accession>A0A372LCR1</accession>
<dbReference type="OrthoDB" id="2739240at2"/>
<keyword evidence="1" id="KW-0472">Membrane</keyword>
<comment type="caution">
    <text evidence="2">The sequence shown here is derived from an EMBL/GenBank/DDBJ whole genome shotgun (WGS) entry which is preliminary data.</text>
</comment>
<evidence type="ECO:0000313" key="2">
    <source>
        <dbReference type="EMBL" id="RFU63757.1"/>
    </source>
</evidence>
<dbReference type="AlphaFoldDB" id="A0A372LCR1"/>
<proteinExistence type="predicted"/>
<evidence type="ECO:0008006" key="4">
    <source>
        <dbReference type="Google" id="ProtNLM"/>
    </source>
</evidence>
<feature type="transmembrane region" description="Helical" evidence="1">
    <location>
        <begin position="151"/>
        <end position="173"/>
    </location>
</feature>